<reference evidence="2" key="1">
    <citation type="journal article" date="2019" name="Int. J. Syst. Evol. Microbiol.">
        <title>The Global Catalogue of Microorganisms (GCM) 10K type strain sequencing project: providing services to taxonomists for standard genome sequencing and annotation.</title>
        <authorList>
            <consortium name="The Broad Institute Genomics Platform"/>
            <consortium name="The Broad Institute Genome Sequencing Center for Infectious Disease"/>
            <person name="Wu L."/>
            <person name="Ma J."/>
        </authorList>
    </citation>
    <scope>NUCLEOTIDE SEQUENCE [LARGE SCALE GENOMIC DNA]</scope>
    <source>
        <strain evidence="2">CGMCC 1.16855</strain>
    </source>
</reference>
<keyword evidence="2" id="KW-1185">Reference proteome</keyword>
<organism evidence="1 2">
    <name type="scientific">Falsiroseomonas tokyonensis</name>
    <dbReference type="NCBI Taxonomy" id="430521"/>
    <lineage>
        <taxon>Bacteria</taxon>
        <taxon>Pseudomonadati</taxon>
        <taxon>Pseudomonadota</taxon>
        <taxon>Alphaproteobacteria</taxon>
        <taxon>Acetobacterales</taxon>
        <taxon>Roseomonadaceae</taxon>
        <taxon>Falsiroseomonas</taxon>
    </lineage>
</organism>
<comment type="caution">
    <text evidence="1">The sequence shown here is derived from an EMBL/GenBank/DDBJ whole genome shotgun (WGS) entry which is preliminary data.</text>
</comment>
<sequence length="70" mass="7486">MGAKVVAMTIGMPKERIAAMQDFFLQIEAACKSTAGGYYATAKAELRGAIMALEDLERLPAPPATQEPSR</sequence>
<proteinExistence type="predicted"/>
<dbReference type="RefSeq" id="WP_216839098.1">
    <property type="nucleotide sequence ID" value="NZ_JAFNJS010000008.1"/>
</dbReference>
<protein>
    <submittedName>
        <fullName evidence="1">Uncharacterized protein</fullName>
    </submittedName>
</protein>
<evidence type="ECO:0000313" key="2">
    <source>
        <dbReference type="Proteomes" id="UP001595420"/>
    </source>
</evidence>
<evidence type="ECO:0000313" key="1">
    <source>
        <dbReference type="EMBL" id="MFC3002875.1"/>
    </source>
</evidence>
<dbReference type="Proteomes" id="UP001595420">
    <property type="component" value="Unassembled WGS sequence"/>
</dbReference>
<gene>
    <name evidence="1" type="ORF">ACFOD3_23450</name>
</gene>
<name>A0ABV7C3B9_9PROT</name>
<dbReference type="EMBL" id="JBHRSB010000008">
    <property type="protein sequence ID" value="MFC3002875.1"/>
    <property type="molecule type" value="Genomic_DNA"/>
</dbReference>
<accession>A0ABV7C3B9</accession>